<feature type="transmembrane region" description="Helical" evidence="2">
    <location>
        <begin position="789"/>
        <end position="808"/>
    </location>
</feature>
<evidence type="ECO:0000259" key="5">
    <source>
        <dbReference type="Pfam" id="PF10337"/>
    </source>
</evidence>
<feature type="transmembrane region" description="Helical" evidence="2">
    <location>
        <begin position="709"/>
        <end position="728"/>
    </location>
</feature>
<dbReference type="AlphaFoldDB" id="A0AB34PXS7"/>
<dbReference type="Proteomes" id="UP000030161">
    <property type="component" value="Unassembled WGS sequence"/>
</dbReference>
<feature type="region of interest" description="Disordered" evidence="1">
    <location>
        <begin position="1136"/>
        <end position="1156"/>
    </location>
</feature>
<feature type="transmembrane region" description="Helical" evidence="2">
    <location>
        <begin position="159"/>
        <end position="177"/>
    </location>
</feature>
<evidence type="ECO:0000256" key="3">
    <source>
        <dbReference type="SAM" id="SignalP"/>
    </source>
</evidence>
<accession>A0AB34PXS7</accession>
<dbReference type="Pfam" id="PF10334">
    <property type="entry name" value="BRE4"/>
    <property type="match status" value="1"/>
</dbReference>
<dbReference type="PANTHER" id="PTHR37994:SF1">
    <property type="entry name" value="ER TRANSPORTER 6TM N-TERMINAL DOMAIN-CONTAINING PROTEIN"/>
    <property type="match status" value="1"/>
</dbReference>
<feature type="domain" description="Putative ER transporter 6TM N-terminal" evidence="5">
    <location>
        <begin position="122"/>
        <end position="597"/>
    </location>
</feature>
<name>A0AB34PXS7_CANAX</name>
<dbReference type="PANTHER" id="PTHR37994">
    <property type="entry name" value="ARAE_2_N DOMAIN-CONTAINING PROTEIN-RELATED"/>
    <property type="match status" value="1"/>
</dbReference>
<evidence type="ECO:0008006" key="8">
    <source>
        <dbReference type="Google" id="ProtNLM"/>
    </source>
</evidence>
<evidence type="ECO:0000256" key="1">
    <source>
        <dbReference type="SAM" id="MobiDB-lite"/>
    </source>
</evidence>
<feature type="chain" id="PRO_5044255998" description="ER transporter 6TM N-terminal domain-containing protein" evidence="3">
    <location>
        <begin position="20"/>
        <end position="1156"/>
    </location>
</feature>
<evidence type="ECO:0000313" key="6">
    <source>
        <dbReference type="EMBL" id="KGR15933.1"/>
    </source>
</evidence>
<protein>
    <recommendedName>
        <fullName evidence="8">ER transporter 6TM N-terminal domain-containing protein</fullName>
    </recommendedName>
</protein>
<feature type="transmembrane region" description="Helical" evidence="2">
    <location>
        <begin position="759"/>
        <end position="783"/>
    </location>
</feature>
<dbReference type="InterPro" id="IPR018820">
    <property type="entry name" value="BRE4-related_DUF2421"/>
</dbReference>
<dbReference type="Pfam" id="PF10337">
    <property type="entry name" value="ArAE_2_N"/>
    <property type="match status" value="1"/>
</dbReference>
<organism evidence="6 7">
    <name type="scientific">Candida albicans P78048</name>
    <dbReference type="NCBI Taxonomy" id="1094989"/>
    <lineage>
        <taxon>Eukaryota</taxon>
        <taxon>Fungi</taxon>
        <taxon>Dikarya</taxon>
        <taxon>Ascomycota</taxon>
        <taxon>Saccharomycotina</taxon>
        <taxon>Pichiomycetes</taxon>
        <taxon>Debaryomycetaceae</taxon>
        <taxon>Candida/Lodderomyces clade</taxon>
        <taxon>Candida</taxon>
    </lineage>
</organism>
<feature type="region of interest" description="Disordered" evidence="1">
    <location>
        <begin position="64"/>
        <end position="88"/>
    </location>
</feature>
<feature type="transmembrane region" description="Helical" evidence="2">
    <location>
        <begin position="734"/>
        <end position="752"/>
    </location>
</feature>
<dbReference type="EMBL" id="AJIX01000010">
    <property type="protein sequence ID" value="KGR15933.1"/>
    <property type="molecule type" value="Genomic_DNA"/>
</dbReference>
<comment type="caution">
    <text evidence="6">The sequence shown here is derived from an EMBL/GenBank/DDBJ whole genome shotgun (WGS) entry which is preliminary data.</text>
</comment>
<keyword evidence="2" id="KW-1133">Transmembrane helix</keyword>
<reference evidence="6 7" key="1">
    <citation type="submission" date="2013-12" db="EMBL/GenBank/DDBJ databases">
        <title>The Genome Sequence of Candida albicans P78048.</title>
        <authorList>
            <consortium name="The Broad Institute Genome Sequencing Platform"/>
            <consortium name="The Broad Institute Genome Sequencing Center for Infectious Disease"/>
            <person name="Cuomo C."/>
            <person name="Bennett R."/>
            <person name="Hirakawa M."/>
            <person name="Noverr M."/>
            <person name="Mitchell A."/>
            <person name="Young S.K."/>
            <person name="Zeng Q."/>
            <person name="Gargeya S."/>
            <person name="Fitzgerald M."/>
            <person name="Abouelleil A."/>
            <person name="Alvarado L."/>
            <person name="Berlin A.M."/>
            <person name="Chapman S.B."/>
            <person name="Dewar J."/>
            <person name="Goldberg J."/>
            <person name="Griggs A."/>
            <person name="Gujja S."/>
            <person name="Hansen M."/>
            <person name="Howarth C."/>
            <person name="Imamovic A."/>
            <person name="Larimer J."/>
            <person name="McCowan C."/>
            <person name="Murphy C."/>
            <person name="Pearson M."/>
            <person name="Priest M."/>
            <person name="Roberts A."/>
            <person name="Saif S."/>
            <person name="Shea T."/>
            <person name="Sykes S."/>
            <person name="Wortman J."/>
            <person name="Nusbaum C."/>
            <person name="Birren B."/>
        </authorList>
    </citation>
    <scope>NUCLEOTIDE SEQUENCE [LARGE SCALE GENOMIC DNA]</scope>
    <source>
        <strain evidence="6 7">P78048</strain>
    </source>
</reference>
<feature type="transmembrane region" description="Helical" evidence="2">
    <location>
        <begin position="853"/>
        <end position="873"/>
    </location>
</feature>
<feature type="transmembrane region" description="Helical" evidence="2">
    <location>
        <begin position="257"/>
        <end position="275"/>
    </location>
</feature>
<gene>
    <name evidence="6" type="ORF">MG3_01525</name>
</gene>
<dbReference type="InterPro" id="IPR018823">
    <property type="entry name" value="ArAE_2_N"/>
</dbReference>
<sequence length="1156" mass="131055">MMLTFFLSPFCISTPCTLSTNLNEMSNSRDSHESLTSLESSSSLASSRVSPAHVDAPIPLQDINQQNAGEEGGGGEQQNDDENNDIANAYFPDGDERNLINSILDEKIEAKPTLWRKVLDVIWPNYILNHLDYASFKIVCRSWCHVWSCAVLTIIPRTYYWLGNAAYLIVVLGFLSISGGSSIIMNVLASCAGLFGMMIAFVHHVVRSKIINDLNHGITSQELAQQLIQEGSCQMNDQLQACVSEQIFTGRYITTKAAAISILSIISFTFIVGNIRQHAHPLWTLAYIGGQFGSCIFTCYGHFSPLYQPLEIGLIVLKPFGLSLSVKVLTSLIVYPTTSNWLFFQGSIKFMTQLQKAMDGNTKMFKTLKPSAPNFSNYKAYKKDITKLRSSMAPSENVASTIWLEYSYGRFDVGDVGEFRSLLKNLISSSASYAYFYQLLQERTFYAKDDFAIVRKKSNASSHLAHGHAKLFSAIQDSYKKVGKYESEKRMKVLRNRIAIHGAGNRMTLGGIDEVAKFMSKHFTPLLEDANLGIQTIIEWLEAANEFRIYAWLPGKWNMHVSKQKEINGKVFKARTTLKDSLCKFEDVETMKKMMVDSTRSENEMLFLISQGVLFLQIAKHQCENILKILDLCLDLDERRPEPKFITFFTKNRYSKPRHLSSDMDKPMPDYLSSDIQERDADNLPPANAMQFFGLYFTKLYSFFISNKFWFWIKAGGLITIGAIPYFVRTTAGFYYHHRMIWLVIMIAVSISENTGSTIYVFCAKLVYTFFGAIVGMIGWYIACGNGNGNYYGYGAVTAVLFVYFVYFRHFSVHQTLLPQNLFAVTAELVMGTSWIDAKLYPMTDVKYGFEPAYLRFIGVTIGLCIGSLAAIIPSPVSSKALVRKILADGLSEVGNIHCSVTKFALKRAVDPHFHTEPRHDILLAKFRYLLLKVARLSTLLVPLKFELPISGYWPESKYLRLQGLITDVTQLYLMLLVAFNELEDPVHWLPTIFRRIGFCYAELEADIFATVHMAADALRTKEALPKITDANISVKHMELLRKQWGLEKISLSERFYSKVKKKCTQETGHDEITKELDYDKFFSNDGKLNIVSLLVAHMIYNRLDEIIIVVKGLVGEIYDLDENVLIAEEVDDDEEDQPYAWLSDEDDENDLLIQN</sequence>
<feature type="transmembrane region" description="Helical" evidence="2">
    <location>
        <begin position="282"/>
        <end position="303"/>
    </location>
</feature>
<keyword evidence="2" id="KW-0472">Membrane</keyword>
<proteinExistence type="predicted"/>
<feature type="domain" description="DUF2421" evidence="4">
    <location>
        <begin position="874"/>
        <end position="1119"/>
    </location>
</feature>
<keyword evidence="2" id="KW-0812">Transmembrane</keyword>
<evidence type="ECO:0000259" key="4">
    <source>
        <dbReference type="Pfam" id="PF10334"/>
    </source>
</evidence>
<feature type="transmembrane region" description="Helical" evidence="2">
    <location>
        <begin position="184"/>
        <end position="206"/>
    </location>
</feature>
<keyword evidence="3" id="KW-0732">Signal</keyword>
<evidence type="ECO:0000313" key="7">
    <source>
        <dbReference type="Proteomes" id="UP000030161"/>
    </source>
</evidence>
<feature type="signal peptide" evidence="3">
    <location>
        <begin position="1"/>
        <end position="19"/>
    </location>
</feature>
<evidence type="ECO:0000256" key="2">
    <source>
        <dbReference type="SAM" id="Phobius"/>
    </source>
</evidence>